<dbReference type="InterPro" id="IPR020806">
    <property type="entry name" value="PKS_PP-bd"/>
</dbReference>
<dbReference type="SMART" id="SM01294">
    <property type="entry name" value="PKS_PP_betabranch"/>
    <property type="match status" value="1"/>
</dbReference>
<dbReference type="STRING" id="344612.A1CGD9"/>
<evidence type="ECO:0000256" key="2">
    <source>
        <dbReference type="ARBA" id="ARBA00022553"/>
    </source>
</evidence>
<dbReference type="PROSITE" id="PS50075">
    <property type="entry name" value="CARRIER"/>
    <property type="match status" value="1"/>
</dbReference>
<dbReference type="GO" id="GO:0031177">
    <property type="term" value="F:phosphopantetheine binding"/>
    <property type="evidence" value="ECO:0007669"/>
    <property type="project" value="InterPro"/>
</dbReference>
<feature type="domain" description="Carrier" evidence="5">
    <location>
        <begin position="80"/>
        <end position="156"/>
    </location>
</feature>
<dbReference type="Gene3D" id="3.30.559.10">
    <property type="entry name" value="Chloramphenicol acetyltransferase-like domain"/>
    <property type="match status" value="1"/>
</dbReference>
<dbReference type="GO" id="GO:0044550">
    <property type="term" value="P:secondary metabolite biosynthetic process"/>
    <property type="evidence" value="ECO:0007669"/>
    <property type="project" value="TreeGrafter"/>
</dbReference>
<name>A1CGD9_ASPCL</name>
<evidence type="ECO:0000256" key="4">
    <source>
        <dbReference type="ARBA" id="ARBA00029454"/>
    </source>
</evidence>
<dbReference type="SMART" id="SM00823">
    <property type="entry name" value="PKS_PP"/>
    <property type="match status" value="1"/>
</dbReference>
<dbReference type="SUPFAM" id="SSF47336">
    <property type="entry name" value="ACP-like"/>
    <property type="match status" value="1"/>
</dbReference>
<dbReference type="Proteomes" id="UP000006701">
    <property type="component" value="Unassembled WGS sequence"/>
</dbReference>
<dbReference type="GO" id="GO:0005737">
    <property type="term" value="C:cytoplasm"/>
    <property type="evidence" value="ECO:0007669"/>
    <property type="project" value="TreeGrafter"/>
</dbReference>
<dbReference type="OrthoDB" id="416786at2759"/>
<dbReference type="AlphaFoldDB" id="A1CGD9"/>
<comment type="similarity">
    <text evidence="4">Belongs to the NRP synthetase family.</text>
</comment>
<dbReference type="eggNOG" id="KOG1178">
    <property type="taxonomic scope" value="Eukaryota"/>
</dbReference>
<dbReference type="InterPro" id="IPR009081">
    <property type="entry name" value="PP-bd_ACP"/>
</dbReference>
<dbReference type="Pfam" id="PF00550">
    <property type="entry name" value="PP-binding"/>
    <property type="match status" value="1"/>
</dbReference>
<dbReference type="RefSeq" id="XP_001272445.1">
    <property type="nucleotide sequence ID" value="XM_001272444.1"/>
</dbReference>
<sequence>MILKRVEGHTQSIFLQLMRHLDCTHPPDRVPFCCIPVQLQYKPSVSRLLLDRAAVREIASKSTWARLRAWVNDHQTVAGRSLSDIESKLLDALASVLGIEAREISPDDEFVALGCDSLMAMQFVAKCNQETIMVTVPDVFEAKCIAGLAAKLATLSAPMLPDINPVSGSQSPFDNLDSFQRDVEGISNLTNSGKINDVFPCTSAHRALFDKDAQLRAYTIWEASNSKPIDPHALAESFRRVVQRHSALRTILMPSRSHPSEIFHVVLEDTPIDVDVVVNVNDDDLDMLRQPSLLHSSDEIPYRFTIYRTSSGRVLCKLEGRYAVLDATSVLILLRELGTAYHSGAMLYQGPSYRSWAAYMHQWNQDPAHIEFWKRYLTGARPCFLPARTPDDNVPPRKELRTYIRDLLPTLLLREFCDRQNISITNALQFAWALVLSKYTASTDIVFGTLVSGRDAPVPDVNRIVGSLFNLVVCRFSLGEQQSIGQMLQQNQQSLHNRMTHQHCSLKEVMRTCGTETALFNTCLSVEQPLSSDTGIRFSEIETHEETGYDLVVMVTVSENLRINLTHWSTFLNEPEAAEIAGLFQESIKVILAGCL</sequence>
<dbReference type="GO" id="GO:0043041">
    <property type="term" value="P:amino acid activation for nonribosomal peptide biosynthetic process"/>
    <property type="evidence" value="ECO:0007669"/>
    <property type="project" value="TreeGrafter"/>
</dbReference>
<dbReference type="VEuPathDB" id="FungiDB:ACLA_066550"/>
<dbReference type="Gene3D" id="1.10.1200.10">
    <property type="entry name" value="ACP-like"/>
    <property type="match status" value="1"/>
</dbReference>
<evidence type="ECO:0000259" key="5">
    <source>
        <dbReference type="PROSITE" id="PS50075"/>
    </source>
</evidence>
<dbReference type="Pfam" id="PF00668">
    <property type="entry name" value="Condensation"/>
    <property type="match status" value="1"/>
</dbReference>
<evidence type="ECO:0000313" key="7">
    <source>
        <dbReference type="Proteomes" id="UP000006701"/>
    </source>
</evidence>
<evidence type="ECO:0000313" key="6">
    <source>
        <dbReference type="EMBL" id="EAW11019.1"/>
    </source>
</evidence>
<dbReference type="EMBL" id="DS027053">
    <property type="protein sequence ID" value="EAW11019.1"/>
    <property type="molecule type" value="Genomic_DNA"/>
</dbReference>
<keyword evidence="1" id="KW-0596">Phosphopantetheine</keyword>
<dbReference type="KEGG" id="act:ACLA_066550"/>
<dbReference type="CDD" id="cd19542">
    <property type="entry name" value="CT_NRPS-like"/>
    <property type="match status" value="1"/>
</dbReference>
<accession>A1CGD9</accession>
<evidence type="ECO:0000256" key="1">
    <source>
        <dbReference type="ARBA" id="ARBA00022450"/>
    </source>
</evidence>
<proteinExistence type="inferred from homology"/>
<gene>
    <name evidence="6" type="ORF">ACLA_066550</name>
</gene>
<organism evidence="6 7">
    <name type="scientific">Aspergillus clavatus (strain ATCC 1007 / CBS 513.65 / DSM 816 / NCTC 3887 / NRRL 1 / QM 1276 / 107)</name>
    <dbReference type="NCBI Taxonomy" id="344612"/>
    <lineage>
        <taxon>Eukaryota</taxon>
        <taxon>Fungi</taxon>
        <taxon>Dikarya</taxon>
        <taxon>Ascomycota</taxon>
        <taxon>Pezizomycotina</taxon>
        <taxon>Eurotiomycetes</taxon>
        <taxon>Eurotiomycetidae</taxon>
        <taxon>Eurotiales</taxon>
        <taxon>Aspergillaceae</taxon>
        <taxon>Aspergillus</taxon>
        <taxon>Aspergillus subgen. Fumigati</taxon>
    </lineage>
</organism>
<dbReference type="PANTHER" id="PTHR45527:SF1">
    <property type="entry name" value="FATTY ACID SYNTHASE"/>
    <property type="match status" value="1"/>
</dbReference>
<keyword evidence="2" id="KW-0597">Phosphoprotein</keyword>
<evidence type="ECO:0000256" key="3">
    <source>
        <dbReference type="ARBA" id="ARBA00022598"/>
    </source>
</evidence>
<dbReference type="InterPro" id="IPR001242">
    <property type="entry name" value="Condensation_dom"/>
</dbReference>
<dbReference type="HOGENOM" id="CLU_457794_0_0_1"/>
<dbReference type="Gene3D" id="3.30.559.30">
    <property type="entry name" value="Nonribosomal peptide synthetase, condensation domain"/>
    <property type="match status" value="1"/>
</dbReference>
<dbReference type="PANTHER" id="PTHR45527">
    <property type="entry name" value="NONRIBOSOMAL PEPTIDE SYNTHETASE"/>
    <property type="match status" value="1"/>
</dbReference>
<protein>
    <submittedName>
        <fullName evidence="6">NRPS-like enzyme, putative</fullName>
    </submittedName>
</protein>
<dbReference type="SUPFAM" id="SSF52777">
    <property type="entry name" value="CoA-dependent acyltransferases"/>
    <property type="match status" value="2"/>
</dbReference>
<dbReference type="OMA" id="AVHTQHI"/>
<dbReference type="InterPro" id="IPR023213">
    <property type="entry name" value="CAT-like_dom_sf"/>
</dbReference>
<dbReference type="InterPro" id="IPR036736">
    <property type="entry name" value="ACP-like_sf"/>
</dbReference>
<reference evidence="6 7" key="1">
    <citation type="journal article" date="2008" name="PLoS Genet.">
        <title>Genomic islands in the pathogenic filamentous fungus Aspergillus fumigatus.</title>
        <authorList>
            <person name="Fedorova N.D."/>
            <person name="Khaldi N."/>
            <person name="Joardar V.S."/>
            <person name="Maiti R."/>
            <person name="Amedeo P."/>
            <person name="Anderson M.J."/>
            <person name="Crabtree J."/>
            <person name="Silva J.C."/>
            <person name="Badger J.H."/>
            <person name="Albarraq A."/>
            <person name="Angiuoli S."/>
            <person name="Bussey H."/>
            <person name="Bowyer P."/>
            <person name="Cotty P.J."/>
            <person name="Dyer P.S."/>
            <person name="Egan A."/>
            <person name="Galens K."/>
            <person name="Fraser-Liggett C.M."/>
            <person name="Haas B.J."/>
            <person name="Inman J.M."/>
            <person name="Kent R."/>
            <person name="Lemieux S."/>
            <person name="Malavazi I."/>
            <person name="Orvis J."/>
            <person name="Roemer T."/>
            <person name="Ronning C.M."/>
            <person name="Sundaram J.P."/>
            <person name="Sutton G."/>
            <person name="Turner G."/>
            <person name="Venter J.C."/>
            <person name="White O.R."/>
            <person name="Whitty B.R."/>
            <person name="Youngman P."/>
            <person name="Wolfe K.H."/>
            <person name="Goldman G.H."/>
            <person name="Wortman J.R."/>
            <person name="Jiang B."/>
            <person name="Denning D.W."/>
            <person name="Nierman W.C."/>
        </authorList>
    </citation>
    <scope>NUCLEOTIDE SEQUENCE [LARGE SCALE GENOMIC DNA]</scope>
    <source>
        <strain evidence="7">ATCC 1007 / CBS 513.65 / DSM 816 / NCTC 3887 / NRRL 1</strain>
    </source>
</reference>
<keyword evidence="3" id="KW-0436">Ligase</keyword>
<dbReference type="GeneID" id="4704464"/>
<keyword evidence="7" id="KW-1185">Reference proteome</keyword>
<dbReference type="GO" id="GO:0016874">
    <property type="term" value="F:ligase activity"/>
    <property type="evidence" value="ECO:0007669"/>
    <property type="project" value="UniProtKB-KW"/>
</dbReference>